<evidence type="ECO:0008006" key="3">
    <source>
        <dbReference type="Google" id="ProtNLM"/>
    </source>
</evidence>
<sequence length="481" mass="52028">MASPLLFNTPQADAVVSAMQIMPRDSAWNEDISRRPTLANSDAMIARITSDLLTGGSNRGNLFLFEEMNYALVPDDQARRSIEFFQYPSQSDFDGGISPLGSYPIPANLPVETWPTGTGSQTLEAWQEATGGDRHTIIVMPGTGQIWETWNTRRVGQSWRAANGAKFSLLNNSLRPAGWTSGDAAGLPMFPALVRYDEVQRGMVEHAMRIVVKRSRREYIYPATHHASVPDTLDPDVPAMGQRVRLKSSFVIPSNWTIQEKAVALGLKKYDAFVADNGNFFSISITPDDRYPDGCFDRLRSIAISSFEVIETTGATGGPRSPGAPLVDAGPDRSVTVGSSLALNGIVSGGGSPVVLWRSYSGPGPASFTSSSQAATTASFAVPGRYTLMLSASNAIHTPANDAVVVDVTLPIQLRTSGRDQVIEFNGIAGERCRVQRSSNMSTWQTFWDQTPTGNVPQSVVHAGALDLPEGRQFYRVLVGP</sequence>
<organism evidence="1 2">
    <name type="scientific">Luteolibacter rhizosphaerae</name>
    <dbReference type="NCBI Taxonomy" id="2989719"/>
    <lineage>
        <taxon>Bacteria</taxon>
        <taxon>Pseudomonadati</taxon>
        <taxon>Verrucomicrobiota</taxon>
        <taxon>Verrucomicrobiia</taxon>
        <taxon>Verrucomicrobiales</taxon>
        <taxon>Verrucomicrobiaceae</taxon>
        <taxon>Luteolibacter</taxon>
    </lineage>
</organism>
<proteinExistence type="predicted"/>
<dbReference type="InterPro" id="IPR013783">
    <property type="entry name" value="Ig-like_fold"/>
</dbReference>
<accession>A0ABT3G885</accession>
<dbReference type="Proteomes" id="UP001165653">
    <property type="component" value="Unassembled WGS sequence"/>
</dbReference>
<keyword evidence="2" id="KW-1185">Reference proteome</keyword>
<protein>
    <recommendedName>
        <fullName evidence="3">PKD domain-containing protein</fullName>
    </recommendedName>
</protein>
<comment type="caution">
    <text evidence="1">The sequence shown here is derived from an EMBL/GenBank/DDBJ whole genome shotgun (WGS) entry which is preliminary data.</text>
</comment>
<gene>
    <name evidence="1" type="ORF">OJ996_20885</name>
</gene>
<evidence type="ECO:0000313" key="2">
    <source>
        <dbReference type="Proteomes" id="UP001165653"/>
    </source>
</evidence>
<dbReference type="EMBL" id="JAPDDR010000012">
    <property type="protein sequence ID" value="MCW1916057.1"/>
    <property type="molecule type" value="Genomic_DNA"/>
</dbReference>
<reference evidence="1" key="1">
    <citation type="submission" date="2022-10" db="EMBL/GenBank/DDBJ databases">
        <title>Luteolibacter sp. GHJ8, whole genome shotgun sequencing project.</title>
        <authorList>
            <person name="Zhao G."/>
            <person name="Shen L."/>
        </authorList>
    </citation>
    <scope>NUCLEOTIDE SEQUENCE</scope>
    <source>
        <strain evidence="1">GHJ8</strain>
    </source>
</reference>
<dbReference type="Gene3D" id="2.60.40.10">
    <property type="entry name" value="Immunoglobulins"/>
    <property type="match status" value="1"/>
</dbReference>
<dbReference type="RefSeq" id="WP_264515621.1">
    <property type="nucleotide sequence ID" value="NZ_JAPDDR010000012.1"/>
</dbReference>
<evidence type="ECO:0000313" key="1">
    <source>
        <dbReference type="EMBL" id="MCW1916057.1"/>
    </source>
</evidence>
<name>A0ABT3G885_9BACT</name>